<dbReference type="PANTHER" id="PTHR10138:SF0">
    <property type="entry name" value="TRYPTOPHAN 2,3-DIOXYGENASE"/>
    <property type="match status" value="1"/>
</dbReference>
<dbReference type="OrthoDB" id="9776847at2"/>
<dbReference type="GO" id="GO:0020037">
    <property type="term" value="F:heme binding"/>
    <property type="evidence" value="ECO:0007669"/>
    <property type="project" value="InterPro"/>
</dbReference>
<dbReference type="GO" id="GO:0046872">
    <property type="term" value="F:metal ion binding"/>
    <property type="evidence" value="ECO:0007669"/>
    <property type="project" value="InterPro"/>
</dbReference>
<name>A0A0C1DS93_9SPHI</name>
<dbReference type="Pfam" id="PF03301">
    <property type="entry name" value="Trp_dioxygenase"/>
    <property type="match status" value="1"/>
</dbReference>
<accession>A0A0C1DS93</accession>
<proteinExistence type="predicted"/>
<dbReference type="GO" id="GO:0004833">
    <property type="term" value="F:L-tryptophan 2,3-dioxygenase activity"/>
    <property type="evidence" value="ECO:0007669"/>
    <property type="project" value="InterPro"/>
</dbReference>
<keyword evidence="1" id="KW-0223">Dioxygenase</keyword>
<reference evidence="1 2" key="1">
    <citation type="submission" date="2014-10" db="EMBL/GenBank/DDBJ databases">
        <title>Pedobacter Kyungheensis.</title>
        <authorList>
            <person name="Anderson B.M."/>
            <person name="Newman J.D."/>
        </authorList>
    </citation>
    <scope>NUCLEOTIDE SEQUENCE [LARGE SCALE GENOMIC DNA]</scope>
    <source>
        <strain evidence="1 2">KACC 16221</strain>
    </source>
</reference>
<dbReference type="SUPFAM" id="SSF140959">
    <property type="entry name" value="Indolic compounds 2,3-dioxygenase-like"/>
    <property type="match status" value="1"/>
</dbReference>
<organism evidence="1 2">
    <name type="scientific">Pedobacter kyungheensis</name>
    <dbReference type="NCBI Taxonomy" id="1069985"/>
    <lineage>
        <taxon>Bacteria</taxon>
        <taxon>Pseudomonadati</taxon>
        <taxon>Bacteroidota</taxon>
        <taxon>Sphingobacteriia</taxon>
        <taxon>Sphingobacteriales</taxon>
        <taxon>Sphingobacteriaceae</taxon>
        <taxon>Pedobacter</taxon>
    </lineage>
</organism>
<dbReference type="AlphaFoldDB" id="A0A0C1DS93"/>
<dbReference type="InterPro" id="IPR004981">
    <property type="entry name" value="Trp_2_3_dOase"/>
</dbReference>
<keyword evidence="1" id="KW-0560">Oxidoreductase</keyword>
<protein>
    <submittedName>
        <fullName evidence="1">Tryptophan 2,3-dioxygenase</fullName>
    </submittedName>
</protein>
<gene>
    <name evidence="1" type="ORF">OC25_00740</name>
</gene>
<dbReference type="GO" id="GO:0019441">
    <property type="term" value="P:L-tryptophan catabolic process to kynurenine"/>
    <property type="evidence" value="ECO:0007669"/>
    <property type="project" value="InterPro"/>
</dbReference>
<comment type="caution">
    <text evidence="1">The sequence shown here is derived from an EMBL/GenBank/DDBJ whole genome shotgun (WGS) entry which is preliminary data.</text>
</comment>
<dbReference type="PANTHER" id="PTHR10138">
    <property type="entry name" value="TRYPTOPHAN 2,3-DIOXYGENASE"/>
    <property type="match status" value="1"/>
</dbReference>
<evidence type="ECO:0000313" key="1">
    <source>
        <dbReference type="EMBL" id="KIA96960.1"/>
    </source>
</evidence>
<dbReference type="Gene3D" id="1.20.58.480">
    <property type="match status" value="1"/>
</dbReference>
<evidence type="ECO:0000313" key="2">
    <source>
        <dbReference type="Proteomes" id="UP000031246"/>
    </source>
</evidence>
<sequence length="321" mass="37738">MELTPEITDRLLKLEEKYTAMGQDMGSYLDGLLYADFLTYWDYIHLDTLLSLQNPKTPFPDEEIFIMYHQITELYFKLTLHECRQIAEHTELTAAFFTTRVKRINAYFNALTTSFEVMVDGMDKEQFLKFRMSLLPASGFQSGQYRMIEICATDFNRLVDKSKRTELANASIEEQFEHIYWKFGATELASGKQTLTLKQFIKKYAGQFLQLAKERVATNFSALYLQLQAKGEDVSALAEELRKLDLYVNVEWPLSHYKSAVRYLEKDPVDVAATGGTNWQKYLPPRFQKRIFYPYLWTEEQMEEWGKGWVLEVLKSQRREK</sequence>
<dbReference type="EMBL" id="JSYN01000001">
    <property type="protein sequence ID" value="KIA96960.1"/>
    <property type="molecule type" value="Genomic_DNA"/>
</dbReference>
<dbReference type="GO" id="GO:0019442">
    <property type="term" value="P:L-tryptophan catabolic process to acetyl-CoA"/>
    <property type="evidence" value="ECO:0007669"/>
    <property type="project" value="TreeGrafter"/>
</dbReference>
<keyword evidence="2" id="KW-1185">Reference proteome</keyword>
<dbReference type="Proteomes" id="UP000031246">
    <property type="component" value="Unassembled WGS sequence"/>
</dbReference>
<dbReference type="RefSeq" id="WP_039470677.1">
    <property type="nucleotide sequence ID" value="NZ_JSYN01000001.1"/>
</dbReference>
<dbReference type="InterPro" id="IPR037217">
    <property type="entry name" value="Trp/Indoleamine_2_3_dOase-like"/>
</dbReference>